<accession>A0A0G1CGR7</accession>
<comment type="caution">
    <text evidence="2">The sequence shown here is derived from an EMBL/GenBank/DDBJ whole genome shotgun (WGS) entry which is preliminary data.</text>
</comment>
<dbReference type="AlphaFoldDB" id="A0A0G1CGR7"/>
<dbReference type="InterPro" id="IPR003615">
    <property type="entry name" value="HNH_nuc"/>
</dbReference>
<keyword evidence="2" id="KW-0378">Hydrolase</keyword>
<dbReference type="Pfam" id="PF13392">
    <property type="entry name" value="HNH_3"/>
    <property type="match status" value="1"/>
</dbReference>
<evidence type="ECO:0000313" key="3">
    <source>
        <dbReference type="Proteomes" id="UP000034050"/>
    </source>
</evidence>
<keyword evidence="2" id="KW-0255">Endonuclease</keyword>
<dbReference type="CDD" id="cd00085">
    <property type="entry name" value="HNHc"/>
    <property type="match status" value="1"/>
</dbReference>
<dbReference type="Proteomes" id="UP000034050">
    <property type="component" value="Unassembled WGS sequence"/>
</dbReference>
<feature type="domain" description="HNH nuclease" evidence="1">
    <location>
        <begin position="93"/>
        <end position="145"/>
    </location>
</feature>
<organism evidence="2 3">
    <name type="scientific">Candidatus Gottesmanbacteria bacterium GW2011_GWB1_43_11</name>
    <dbReference type="NCBI Taxonomy" id="1618446"/>
    <lineage>
        <taxon>Bacteria</taxon>
        <taxon>Candidatus Gottesmaniibacteriota</taxon>
    </lineage>
</organism>
<protein>
    <submittedName>
        <fullName evidence="2">H-N-H endonuclease F-TflIV</fullName>
    </submittedName>
</protein>
<keyword evidence="2" id="KW-0540">Nuclease</keyword>
<dbReference type="EMBL" id="LCFD01000025">
    <property type="protein sequence ID" value="KKS84717.1"/>
    <property type="molecule type" value="Genomic_DNA"/>
</dbReference>
<reference evidence="2 3" key="1">
    <citation type="journal article" date="2015" name="Nature">
        <title>rRNA introns, odd ribosomes, and small enigmatic genomes across a large radiation of phyla.</title>
        <authorList>
            <person name="Brown C.T."/>
            <person name="Hug L.A."/>
            <person name="Thomas B.C."/>
            <person name="Sharon I."/>
            <person name="Castelle C.J."/>
            <person name="Singh A."/>
            <person name="Wilkins M.J."/>
            <person name="Williams K.H."/>
            <person name="Banfield J.F."/>
        </authorList>
    </citation>
    <scope>NUCLEOTIDE SEQUENCE [LARGE SCALE GENOMIC DNA]</scope>
</reference>
<sequence>MPKKRTWTIQQLKDAVKNSPSYRQVLTKLHLREAGGNYDQLKKYVRELNLNIGHFTGKVWNKGLRGIGKPLHTLEEVLVLGSTYQSYSLKRRLFKSNLKSKECEKCGWAKKAVDGRLPLELDHINGDRHDNRLENLRILCPNCHSLEPTHRGRNRSKNLKKIFVEPGW</sequence>
<gene>
    <name evidence="2" type="ORF">UV61_C0025G0002</name>
</gene>
<dbReference type="SMART" id="SM00507">
    <property type="entry name" value="HNHc"/>
    <property type="match status" value="1"/>
</dbReference>
<proteinExistence type="predicted"/>
<dbReference type="STRING" id="1618446.UV61_C0025G0002"/>
<evidence type="ECO:0000259" key="1">
    <source>
        <dbReference type="SMART" id="SM00507"/>
    </source>
</evidence>
<evidence type="ECO:0000313" key="2">
    <source>
        <dbReference type="EMBL" id="KKS84717.1"/>
    </source>
</evidence>
<dbReference type="GO" id="GO:0004519">
    <property type="term" value="F:endonuclease activity"/>
    <property type="evidence" value="ECO:0007669"/>
    <property type="project" value="UniProtKB-KW"/>
</dbReference>
<name>A0A0G1CGR7_9BACT</name>